<dbReference type="RefSeq" id="WP_342074997.1">
    <property type="nucleotide sequence ID" value="NZ_CP151764.2"/>
</dbReference>
<proteinExistence type="inferred from homology"/>
<dbReference type="InterPro" id="IPR029045">
    <property type="entry name" value="ClpP/crotonase-like_dom_sf"/>
</dbReference>
<evidence type="ECO:0000256" key="3">
    <source>
        <dbReference type="ARBA" id="ARBA00022832"/>
    </source>
</evidence>
<evidence type="ECO:0000313" key="7">
    <source>
        <dbReference type="Proteomes" id="UP001470809"/>
    </source>
</evidence>
<comment type="similarity">
    <text evidence="2">Belongs to the enoyl-CoA hydratase/isomerase family.</text>
</comment>
<organism evidence="6 7">
    <name type="scientific">Yoonia rhodophyticola</name>
    <dbReference type="NCBI Taxonomy" id="3137370"/>
    <lineage>
        <taxon>Bacteria</taxon>
        <taxon>Pseudomonadati</taxon>
        <taxon>Pseudomonadota</taxon>
        <taxon>Alphaproteobacteria</taxon>
        <taxon>Rhodobacterales</taxon>
        <taxon>Paracoccaceae</taxon>
        <taxon>Yoonia</taxon>
    </lineage>
</organism>
<evidence type="ECO:0000256" key="1">
    <source>
        <dbReference type="ARBA" id="ARBA00005005"/>
    </source>
</evidence>
<dbReference type="PANTHER" id="PTHR43149">
    <property type="entry name" value="ENOYL-COA HYDRATASE"/>
    <property type="match status" value="1"/>
</dbReference>
<sequence length="274" mass="29593">MSDAFEISHSAQIAHLKFTRADKSNAMAHAFWSDFHPAIAELNRDGQTRVLVISGEGRHFCSGMDVSMFMGDTPKTVTPDDREAFVEVVRTMQIAISALEEARFPVIAAVQGACLGAGFDLAAACDLRFASRDAKFRIEETNIGMMADLGVLQRLPRLVPEGIAREMAYLGKSLPAEEAHRFGLVNGLAEDAAGALDLAMAAAKQITLKAPLAIAGSKASITYARSHSTQESLAHTCLLQSALWKPEDIMTAFGARTQKKDAEFQPLKALAKFP</sequence>
<dbReference type="InterPro" id="IPR001753">
    <property type="entry name" value="Enoyl-CoA_hydra/iso"/>
</dbReference>
<dbReference type="Gene3D" id="1.10.12.10">
    <property type="entry name" value="Lyase 2-enoyl-coa Hydratase, Chain A, domain 2"/>
    <property type="match status" value="1"/>
</dbReference>
<evidence type="ECO:0000256" key="4">
    <source>
        <dbReference type="ARBA" id="ARBA00023098"/>
    </source>
</evidence>
<dbReference type="Gene3D" id="3.90.226.10">
    <property type="entry name" value="2-enoyl-CoA Hydratase, Chain A, domain 1"/>
    <property type="match status" value="1"/>
</dbReference>
<keyword evidence="5" id="KW-0413">Isomerase</keyword>
<evidence type="ECO:0000256" key="2">
    <source>
        <dbReference type="ARBA" id="ARBA00005254"/>
    </source>
</evidence>
<dbReference type="PANTHER" id="PTHR43149:SF1">
    <property type="entry name" value="DELTA(3,5)-DELTA(2,4)-DIENOYL-COA ISOMERASE, MITOCHONDRIAL"/>
    <property type="match status" value="1"/>
</dbReference>
<accession>A0AAN0NIX7</accession>
<name>A0AAN0NIX7_9RHOB</name>
<dbReference type="SUPFAM" id="SSF52096">
    <property type="entry name" value="ClpP/crotonase"/>
    <property type="match status" value="1"/>
</dbReference>
<reference evidence="6 7" key="2">
    <citation type="submission" date="2024-08" db="EMBL/GenBank/DDBJ databases">
        <title>Phylogenomic analyses of a clade within the roseobacter group suggest taxonomic reassignments of species of the genera Aestuariivita, Citreicella, Loktanella, Nautella, Pelagibaca, Ruegeria, Thalassobius, Thiobacimonas and Tropicibacter, and the proposal o.</title>
        <authorList>
            <person name="Jeon C.O."/>
        </authorList>
    </citation>
    <scope>NUCLEOTIDE SEQUENCE [LARGE SCALE GENOMIC DNA]</scope>
    <source>
        <strain evidence="6 7">SS1-5</strain>
        <plasmid evidence="6 7">pSS1-5</plasmid>
    </source>
</reference>
<keyword evidence="7" id="KW-1185">Reference proteome</keyword>
<dbReference type="KEGG" id="yrh:AABB31_00625"/>
<reference evidence="7" key="1">
    <citation type="submission" date="2024-04" db="EMBL/GenBank/DDBJ databases">
        <title>Phylogenomic analyses of a clade within the roseobacter group suggest taxonomic reassignments of species of the genera Aestuariivita, Citreicella, Loktanella, Nautella, Pelagibaca, Ruegeria, Thalassobius, Thiobacimonas and Tropicibacter, and the proposal o.</title>
        <authorList>
            <person name="Jeon C.O."/>
        </authorList>
    </citation>
    <scope>NUCLEOTIDE SEQUENCE [LARGE SCALE GENOMIC DNA]</scope>
    <source>
        <strain evidence="7">SS1-5</strain>
        <plasmid evidence="7">pSS1-5</plasmid>
    </source>
</reference>
<dbReference type="CDD" id="cd06558">
    <property type="entry name" value="crotonase-like"/>
    <property type="match status" value="1"/>
</dbReference>
<dbReference type="AlphaFoldDB" id="A0AAN0NIX7"/>
<dbReference type="GO" id="GO:0006631">
    <property type="term" value="P:fatty acid metabolic process"/>
    <property type="evidence" value="ECO:0007669"/>
    <property type="project" value="UniProtKB-KW"/>
</dbReference>
<dbReference type="Pfam" id="PF00378">
    <property type="entry name" value="ECH_1"/>
    <property type="match status" value="1"/>
</dbReference>
<dbReference type="GO" id="GO:0016853">
    <property type="term" value="F:isomerase activity"/>
    <property type="evidence" value="ECO:0007669"/>
    <property type="project" value="UniProtKB-KW"/>
</dbReference>
<dbReference type="EMBL" id="CP151764">
    <property type="protein sequence ID" value="WZU65655.1"/>
    <property type="molecule type" value="Genomic_DNA"/>
</dbReference>
<geneLocation type="plasmid" evidence="6 7">
    <name>pSS1-5</name>
</geneLocation>
<keyword evidence="6" id="KW-0614">Plasmid</keyword>
<keyword evidence="3" id="KW-0276">Fatty acid metabolism</keyword>
<dbReference type="InterPro" id="IPR045002">
    <property type="entry name" value="Ech1-like"/>
</dbReference>
<comment type="pathway">
    <text evidence="1">Lipid metabolism; fatty acid beta-oxidation.</text>
</comment>
<dbReference type="InterPro" id="IPR014748">
    <property type="entry name" value="Enoyl-CoA_hydra_C"/>
</dbReference>
<evidence type="ECO:0000313" key="6">
    <source>
        <dbReference type="EMBL" id="WZU65655.1"/>
    </source>
</evidence>
<evidence type="ECO:0000256" key="5">
    <source>
        <dbReference type="ARBA" id="ARBA00023235"/>
    </source>
</evidence>
<keyword evidence="4" id="KW-0443">Lipid metabolism</keyword>
<gene>
    <name evidence="6" type="ORF">AABB31_00625</name>
</gene>
<dbReference type="Proteomes" id="UP001470809">
    <property type="component" value="Plasmid pSS1-5"/>
</dbReference>
<protein>
    <submittedName>
        <fullName evidence="6">Enoyl-CoA hydratase-related protein</fullName>
    </submittedName>
</protein>